<dbReference type="InterPro" id="IPR019734">
    <property type="entry name" value="TPR_rpt"/>
</dbReference>
<feature type="coiled-coil region" evidence="4">
    <location>
        <begin position="588"/>
        <end position="615"/>
    </location>
</feature>
<evidence type="ECO:0000313" key="5">
    <source>
        <dbReference type="EMBL" id="SDF42605.1"/>
    </source>
</evidence>
<protein>
    <submittedName>
        <fullName evidence="5">Tetratricopeptide repeat-containing protein</fullName>
    </submittedName>
</protein>
<evidence type="ECO:0000256" key="1">
    <source>
        <dbReference type="ARBA" id="ARBA00022737"/>
    </source>
</evidence>
<name>A0A1G7KZG3_9PSEU</name>
<evidence type="ECO:0000256" key="2">
    <source>
        <dbReference type="ARBA" id="ARBA00022803"/>
    </source>
</evidence>
<dbReference type="PANTHER" id="PTHR44858">
    <property type="entry name" value="TETRATRICOPEPTIDE REPEAT PROTEIN 6"/>
    <property type="match status" value="1"/>
</dbReference>
<dbReference type="EMBL" id="FNCC01000001">
    <property type="protein sequence ID" value="SDF42605.1"/>
    <property type="molecule type" value="Genomic_DNA"/>
</dbReference>
<feature type="repeat" description="TPR" evidence="3">
    <location>
        <begin position="477"/>
        <end position="510"/>
    </location>
</feature>
<evidence type="ECO:0000256" key="3">
    <source>
        <dbReference type="PROSITE-ProRule" id="PRU00339"/>
    </source>
</evidence>
<reference evidence="6" key="1">
    <citation type="submission" date="2016-10" db="EMBL/GenBank/DDBJ databases">
        <authorList>
            <person name="Varghese N."/>
            <person name="Submissions S."/>
        </authorList>
    </citation>
    <scope>NUCLEOTIDE SEQUENCE [LARGE SCALE GENOMIC DNA]</scope>
    <source>
        <strain evidence="6">CGMCC 4.3506</strain>
    </source>
</reference>
<dbReference type="PROSITE" id="PS50005">
    <property type="entry name" value="TPR"/>
    <property type="match status" value="4"/>
</dbReference>
<dbReference type="Pfam" id="PF13181">
    <property type="entry name" value="TPR_8"/>
    <property type="match status" value="1"/>
</dbReference>
<keyword evidence="2 3" id="KW-0802">TPR repeat</keyword>
<dbReference type="InterPro" id="IPR011990">
    <property type="entry name" value="TPR-like_helical_dom_sf"/>
</dbReference>
<feature type="repeat" description="TPR" evidence="3">
    <location>
        <begin position="613"/>
        <end position="646"/>
    </location>
</feature>
<dbReference type="Pfam" id="PF13432">
    <property type="entry name" value="TPR_16"/>
    <property type="match status" value="3"/>
</dbReference>
<dbReference type="Proteomes" id="UP000199623">
    <property type="component" value="Unassembled WGS sequence"/>
</dbReference>
<dbReference type="STRING" id="200378.SAMN05216553_101581"/>
<accession>A0A1G7KZG3</accession>
<dbReference type="AlphaFoldDB" id="A0A1G7KZG3"/>
<dbReference type="PROSITE" id="PS50293">
    <property type="entry name" value="TPR_REGION"/>
    <property type="match status" value="1"/>
</dbReference>
<evidence type="ECO:0000313" key="6">
    <source>
        <dbReference type="Proteomes" id="UP000199623"/>
    </source>
</evidence>
<feature type="repeat" description="TPR" evidence="3">
    <location>
        <begin position="443"/>
        <end position="476"/>
    </location>
</feature>
<sequence>MDSRYWIRADRRRDRAHALAALDLPPVWAVLDAHRRLRGPYTAAGTLLRQIADDLLRRCPELGERHNIELLTSTPELAGRVPSAWHTLEWAVQDNERTRYYSRLHTRNIANGLAELLRDYLAALGGGPRTLVFENAHEADPSDQELIAVLLRRGDLPGLCVVVGTSREPLVDPRGEIDVSLAATIAACAEVVEAQAGEDEPLPENPAQTYVDSDGTADDPRLLAAYLDLPAEARAALHDARAELLSAEDGFSLRLGAIPYHLEHGSDPAGAGAQALRVALDHCHKVGLYQGAAEHGLRGRAVADREADPDLWWHLTFQTGIVLAAVGRAAEADALYLEGRSASTDPAVQLELAYSTAMLHARHYPEAERDYVRARAWMNLAIAIASQLDDPKKEAFQSVFTRNGLALVEVRERKPEVALALVNEGMERLDRELDADEHRLHRLVLRYNRAQVYGAMGRLDEALADYSYVLERDPNFPEHHFNVGNVLRRLGRVEEAIEAYQEALRLSPPFPEAYYNIGDSRLALGDVEGAMADFGYVIELDPKHVDARINRAGHLLDQGDAEGAWRDVSAALEVAPDNAHLLCLKGQLLAEKDEYAAASEALEEAVRRNDGLAEAWAIRGTIAVASGELNAAINYLSRAITLDDNPEVRYNRAIAYEESGELAAAILDYDAVLAVSDDEDARQRRELCAAAAVS</sequence>
<dbReference type="PANTHER" id="PTHR44858:SF20">
    <property type="entry name" value="SHSP DOMAIN-CONTAINING PROTEIN"/>
    <property type="match status" value="1"/>
</dbReference>
<dbReference type="SUPFAM" id="SSF48452">
    <property type="entry name" value="TPR-like"/>
    <property type="match status" value="2"/>
</dbReference>
<proteinExistence type="predicted"/>
<dbReference type="OrthoDB" id="9814944at2"/>
<dbReference type="SMART" id="SM00028">
    <property type="entry name" value="TPR"/>
    <property type="match status" value="7"/>
</dbReference>
<dbReference type="InterPro" id="IPR050498">
    <property type="entry name" value="Ycf3"/>
</dbReference>
<keyword evidence="1" id="KW-0677">Repeat</keyword>
<gene>
    <name evidence="5" type="ORF">SAMN05216553_101581</name>
</gene>
<evidence type="ECO:0000256" key="4">
    <source>
        <dbReference type="SAM" id="Coils"/>
    </source>
</evidence>
<keyword evidence="4" id="KW-0175">Coiled coil</keyword>
<feature type="repeat" description="TPR" evidence="3">
    <location>
        <begin position="511"/>
        <end position="544"/>
    </location>
</feature>
<keyword evidence="6" id="KW-1185">Reference proteome</keyword>
<dbReference type="RefSeq" id="WP_090045194.1">
    <property type="nucleotide sequence ID" value="NZ_FNCC01000001.1"/>
</dbReference>
<organism evidence="5 6">
    <name type="scientific">Lentzea fradiae</name>
    <dbReference type="NCBI Taxonomy" id="200378"/>
    <lineage>
        <taxon>Bacteria</taxon>
        <taxon>Bacillati</taxon>
        <taxon>Actinomycetota</taxon>
        <taxon>Actinomycetes</taxon>
        <taxon>Pseudonocardiales</taxon>
        <taxon>Pseudonocardiaceae</taxon>
        <taxon>Lentzea</taxon>
    </lineage>
</organism>
<dbReference type="Gene3D" id="1.25.40.10">
    <property type="entry name" value="Tetratricopeptide repeat domain"/>
    <property type="match status" value="3"/>
</dbReference>